<proteinExistence type="predicted"/>
<organism evidence="1 2">
    <name type="scientific">Nocardioides luteus</name>
    <dbReference type="NCBI Taxonomy" id="1844"/>
    <lineage>
        <taxon>Bacteria</taxon>
        <taxon>Bacillati</taxon>
        <taxon>Actinomycetota</taxon>
        <taxon>Actinomycetes</taxon>
        <taxon>Propionibacteriales</taxon>
        <taxon>Nocardioidaceae</taxon>
        <taxon>Nocardioides</taxon>
    </lineage>
</organism>
<accession>A0A1J4N5Z1</accession>
<keyword evidence="2" id="KW-1185">Reference proteome</keyword>
<comment type="caution">
    <text evidence="1">The sequence shown here is derived from an EMBL/GenBank/DDBJ whole genome shotgun (WGS) entry which is preliminary data.</text>
</comment>
<name>A0A1J4N5Z1_9ACTN</name>
<evidence type="ECO:0000313" key="1">
    <source>
        <dbReference type="EMBL" id="OIJ26367.1"/>
    </source>
</evidence>
<evidence type="ECO:0000313" key="2">
    <source>
        <dbReference type="Proteomes" id="UP000033772"/>
    </source>
</evidence>
<dbReference type="STRING" id="1844.UG56_012830"/>
<sequence>MELASVLAGERWSDHPSCTHPLLAYLARLVNDHTSDDGRQQLLPLVPSVVGRRGNDRTSLAVAVAVAAQTILDVPEATQRPLAAGLLQAERLCADAEPDLAATRREAQLALKMVPGAVAWVDRLGIRGRIDAHTFAKRSAPTMVRCTVEGVVVSASPDCDVRLGALLEAGIAASPAPDTVIAAPAFAVGPTGPWPTPTH</sequence>
<reference evidence="1" key="1">
    <citation type="submission" date="2016-10" db="EMBL/GenBank/DDBJ databases">
        <title>Draft Genome Sequence of Nocardioides luteus Strain BAFB, an Alkane-Degrading Bacterium Isolated from JP-7 Polluted Soil.</title>
        <authorList>
            <person name="Brown L."/>
            <person name="Ruiz O.N."/>
            <person name="Gunasekera T."/>
        </authorList>
    </citation>
    <scope>NUCLEOTIDE SEQUENCE [LARGE SCALE GENOMIC DNA]</scope>
    <source>
        <strain evidence="1">BAFB</strain>
    </source>
</reference>
<dbReference type="AlphaFoldDB" id="A0A1J4N5Z1"/>
<protein>
    <submittedName>
        <fullName evidence="1">Uncharacterized protein</fullName>
    </submittedName>
</protein>
<dbReference type="Proteomes" id="UP000033772">
    <property type="component" value="Unassembled WGS sequence"/>
</dbReference>
<gene>
    <name evidence="1" type="ORF">UG56_012830</name>
</gene>
<dbReference type="EMBL" id="JZDQ02000016">
    <property type="protein sequence ID" value="OIJ26367.1"/>
    <property type="molecule type" value="Genomic_DNA"/>
</dbReference>